<dbReference type="Pfam" id="PF07503">
    <property type="entry name" value="zf-HYPF"/>
    <property type="match status" value="1"/>
</dbReference>
<dbReference type="RefSeq" id="WP_092912141.1">
    <property type="nucleotide sequence ID" value="NZ_FOXB01000014.1"/>
</dbReference>
<accession>A0A1I5P839</accession>
<dbReference type="Gene3D" id="3.90.870.50">
    <property type="match status" value="1"/>
</dbReference>
<proteinExistence type="predicted"/>
<keyword evidence="3" id="KW-1185">Reference proteome</keyword>
<sequence length="642" mass="72779">MAFIFELEYISSHSYILRYIEALSKQSKVEVSLIQSNDKITFIADENDPNLVDFLKVLGETLPASLFMRGSEHRVDDIPAIKTELDNSFSIPHSIGLCPVCQKELFDPSSRRYYYPFTSCNCCGSQYALIEGYPFRRENSQMRFFVPCKACEEEMTSNPFRKDYQLISCHACGIPVKMRDRSKERYANDAGSFRTMFEVAAKAIKDGKTVKIKTLMGERLFFDAKREYNLPNKRLMVLDAGNIESFCSVIKDEIHSLLSIERPIIDVAVSDEELWPFYGRVATIKYPDDGFSILLAKELTSQGFGYVGYIECDEEQSADYIIDYDLQISSQSDMRYFINKDSKFIVEGERVSFPAHLKHHTNRVAIAHGLAAVPNNGNVLIDKMEHMDNVEATELFVLDSETEVPEHSRTVYFDQASASLLSVLLEYQFVNEKAVGVYFDKLPIFLYHNGNKPIVAVPSLKFTSSQLRENIATLREGSDRLVENFSKKFPEIAEKLFSKDAPTDLFEAAALIMGLKNLGFEAVGKEALSFVGKGGLQIDTKLSDNRFDPYAFLASIMSYKLADVPVTLLAYSIFESFGDYITEVLQELKRRSKAEHIVLCGKAFGHQSLFSRVKRNFANEKFLMNRKFPIGKENAVLGALVL</sequence>
<dbReference type="InterPro" id="IPR011125">
    <property type="entry name" value="Znf_HypF"/>
</dbReference>
<dbReference type="OrthoDB" id="189895at2"/>
<reference evidence="2 3" key="1">
    <citation type="submission" date="2016-10" db="EMBL/GenBank/DDBJ databases">
        <authorList>
            <person name="de Groot N.N."/>
        </authorList>
    </citation>
    <scope>NUCLEOTIDE SEQUENCE [LARGE SCALE GENOMIC DNA]</scope>
    <source>
        <strain evidence="2 3">EP1-55-1</strain>
    </source>
</reference>
<evidence type="ECO:0000313" key="2">
    <source>
        <dbReference type="EMBL" id="SFP30117.1"/>
    </source>
</evidence>
<protein>
    <submittedName>
        <fullName evidence="2">HypF finger</fullName>
    </submittedName>
</protein>
<gene>
    <name evidence="2" type="ORF">SAMN05216234_11412</name>
</gene>
<dbReference type="GO" id="GO:0008270">
    <property type="term" value="F:zinc ion binding"/>
    <property type="evidence" value="ECO:0007669"/>
    <property type="project" value="InterPro"/>
</dbReference>
<organism evidence="2 3">
    <name type="scientific">Hydrogenimonas thermophila</name>
    <dbReference type="NCBI Taxonomy" id="223786"/>
    <lineage>
        <taxon>Bacteria</taxon>
        <taxon>Pseudomonadati</taxon>
        <taxon>Campylobacterota</taxon>
        <taxon>Epsilonproteobacteria</taxon>
        <taxon>Campylobacterales</taxon>
        <taxon>Hydrogenimonadaceae</taxon>
        <taxon>Hydrogenimonas</taxon>
    </lineage>
</organism>
<dbReference type="GO" id="GO:0016743">
    <property type="term" value="F:carboxyl- or carbamoyltransferase activity"/>
    <property type="evidence" value="ECO:0007669"/>
    <property type="project" value="TreeGrafter"/>
</dbReference>
<dbReference type="STRING" id="223786.SAMN05216234_11412"/>
<dbReference type="PANTHER" id="PTHR42959">
    <property type="entry name" value="CARBAMOYLTRANSFERASE"/>
    <property type="match status" value="1"/>
</dbReference>
<evidence type="ECO:0000259" key="1">
    <source>
        <dbReference type="Pfam" id="PF07503"/>
    </source>
</evidence>
<dbReference type="GO" id="GO:0051604">
    <property type="term" value="P:protein maturation"/>
    <property type="evidence" value="ECO:0007669"/>
    <property type="project" value="TreeGrafter"/>
</dbReference>
<dbReference type="PANTHER" id="PTHR42959:SF1">
    <property type="entry name" value="CARBAMOYLTRANSFERASE HYPF"/>
    <property type="match status" value="1"/>
</dbReference>
<evidence type="ECO:0000313" key="3">
    <source>
        <dbReference type="Proteomes" id="UP000199227"/>
    </source>
</evidence>
<dbReference type="InterPro" id="IPR051060">
    <property type="entry name" value="Carbamoyltrans_HypF-like"/>
</dbReference>
<feature type="domain" description="Zinc finger HypF-type" evidence="1">
    <location>
        <begin position="97"/>
        <end position="130"/>
    </location>
</feature>
<dbReference type="EMBL" id="FOXB01000014">
    <property type="protein sequence ID" value="SFP30117.1"/>
    <property type="molecule type" value="Genomic_DNA"/>
</dbReference>
<name>A0A1I5P839_9BACT</name>
<dbReference type="Proteomes" id="UP000199227">
    <property type="component" value="Unassembled WGS sequence"/>
</dbReference>
<dbReference type="Gene3D" id="3.30.420.40">
    <property type="match status" value="1"/>
</dbReference>
<dbReference type="AlphaFoldDB" id="A0A1I5P839"/>